<dbReference type="Proteomes" id="UP000184330">
    <property type="component" value="Unassembled WGS sequence"/>
</dbReference>
<protein>
    <recommendedName>
        <fullName evidence="4">Phosphoglycerate mutase family protein</fullName>
    </recommendedName>
</protein>
<dbReference type="SUPFAM" id="SSF53254">
    <property type="entry name" value="Phosphoglycerate mutase-like"/>
    <property type="match status" value="1"/>
</dbReference>
<reference evidence="2 3" key="1">
    <citation type="submission" date="2016-03" db="EMBL/GenBank/DDBJ databases">
        <authorList>
            <person name="Ploux O."/>
        </authorList>
    </citation>
    <scope>NUCLEOTIDE SEQUENCE [LARGE SCALE GENOMIC DNA]</scope>
    <source>
        <strain evidence="2 3">UAMH 11012</strain>
    </source>
</reference>
<feature type="region of interest" description="Disordered" evidence="1">
    <location>
        <begin position="1"/>
        <end position="51"/>
    </location>
</feature>
<feature type="compositionally biased region" description="Low complexity" evidence="1">
    <location>
        <begin position="20"/>
        <end position="36"/>
    </location>
</feature>
<dbReference type="GO" id="GO:0016791">
    <property type="term" value="F:phosphatase activity"/>
    <property type="evidence" value="ECO:0007669"/>
    <property type="project" value="TreeGrafter"/>
</dbReference>
<keyword evidence="3" id="KW-1185">Reference proteome</keyword>
<name>A0A1L7WKX3_9HELO</name>
<evidence type="ECO:0000256" key="1">
    <source>
        <dbReference type="SAM" id="MobiDB-lite"/>
    </source>
</evidence>
<dbReference type="PANTHER" id="PTHR48100:SF54">
    <property type="entry name" value="PHOSPHATASE SPAC5H10.03-RELATED"/>
    <property type="match status" value="1"/>
</dbReference>
<dbReference type="EMBL" id="FJOG01000003">
    <property type="protein sequence ID" value="CZR53416.1"/>
    <property type="molecule type" value="Genomic_DNA"/>
</dbReference>
<dbReference type="InterPro" id="IPR050275">
    <property type="entry name" value="PGM_Phosphatase"/>
</dbReference>
<dbReference type="Gene3D" id="3.40.50.1240">
    <property type="entry name" value="Phosphoglycerate mutase-like"/>
    <property type="match status" value="1"/>
</dbReference>
<dbReference type="PANTHER" id="PTHR48100">
    <property type="entry name" value="BROAD-SPECIFICITY PHOSPHATASE YOR283W-RELATED"/>
    <property type="match status" value="1"/>
</dbReference>
<evidence type="ECO:0000313" key="2">
    <source>
        <dbReference type="EMBL" id="CZR53416.1"/>
    </source>
</evidence>
<proteinExistence type="predicted"/>
<organism evidence="2 3">
    <name type="scientific">Phialocephala subalpina</name>
    <dbReference type="NCBI Taxonomy" id="576137"/>
    <lineage>
        <taxon>Eukaryota</taxon>
        <taxon>Fungi</taxon>
        <taxon>Dikarya</taxon>
        <taxon>Ascomycota</taxon>
        <taxon>Pezizomycotina</taxon>
        <taxon>Leotiomycetes</taxon>
        <taxon>Helotiales</taxon>
        <taxon>Mollisiaceae</taxon>
        <taxon>Phialocephala</taxon>
        <taxon>Phialocephala fortinii species complex</taxon>
    </lineage>
</organism>
<dbReference type="InterPro" id="IPR013078">
    <property type="entry name" value="His_Pase_superF_clade-1"/>
</dbReference>
<dbReference type="AlphaFoldDB" id="A0A1L7WKX3"/>
<feature type="compositionally biased region" description="Basic and acidic residues" evidence="1">
    <location>
        <begin position="1"/>
        <end position="19"/>
    </location>
</feature>
<evidence type="ECO:0000313" key="3">
    <source>
        <dbReference type="Proteomes" id="UP000184330"/>
    </source>
</evidence>
<dbReference type="GO" id="GO:0005737">
    <property type="term" value="C:cytoplasm"/>
    <property type="evidence" value="ECO:0007669"/>
    <property type="project" value="TreeGrafter"/>
</dbReference>
<dbReference type="Pfam" id="PF00300">
    <property type="entry name" value="His_Phos_1"/>
    <property type="match status" value="1"/>
</dbReference>
<gene>
    <name evidence="2" type="ORF">PAC_03294</name>
</gene>
<dbReference type="OrthoDB" id="496981at2759"/>
<dbReference type="SMART" id="SM00855">
    <property type="entry name" value="PGAM"/>
    <property type="match status" value="1"/>
</dbReference>
<dbReference type="InterPro" id="IPR029033">
    <property type="entry name" value="His_PPase_superfam"/>
</dbReference>
<evidence type="ECO:0008006" key="4">
    <source>
        <dbReference type="Google" id="ProtNLM"/>
    </source>
</evidence>
<sequence>MAKDKQKKNKDAGPEKVDSKPLSPKLRPLSLSLVPRAKPKPQRSRSLSLPAPTRVIVHLMRHAEAQKKTEIFGPRPRDPGLSDAGKAQCSTFVTDFKDHSSHVTHILCSPMKRAINTAIAAFPDVVGKTLTVYAMPELQSLDRGPGGVGAGFSKLSKKYRAKEGEVPRVDVTTYGRKGWNDKDGVWSPSEANWRVDFVKGFLRGLLAATANKIIEVVIITHRSFLNKLLKHAKTGFMVVNTCALFQDGELRSIGDSELKRLREGQPLSAEAGDDGPKEENG</sequence>
<accession>A0A1L7WKX3</accession>
<dbReference type="CDD" id="cd07067">
    <property type="entry name" value="HP_PGM_like"/>
    <property type="match status" value="1"/>
</dbReference>